<accession>A0AAE0RQT1</accession>
<reference evidence="2" key="2">
    <citation type="journal article" date="2021" name="Genome Biol. Evol.">
        <title>Developing a high-quality reference genome for a parasitic bivalve with doubly uniparental inheritance (Bivalvia: Unionida).</title>
        <authorList>
            <person name="Smith C.H."/>
        </authorList>
    </citation>
    <scope>NUCLEOTIDE SEQUENCE</scope>
    <source>
        <strain evidence="2">CHS0354</strain>
        <tissue evidence="2">Mantle</tissue>
    </source>
</reference>
<gene>
    <name evidence="2" type="ORF">CHS0354_038327</name>
</gene>
<dbReference type="EMBL" id="JAEAOA010002239">
    <property type="protein sequence ID" value="KAK3577615.1"/>
    <property type="molecule type" value="Genomic_DNA"/>
</dbReference>
<comment type="caution">
    <text evidence="2">The sequence shown here is derived from an EMBL/GenBank/DDBJ whole genome shotgun (WGS) entry which is preliminary data.</text>
</comment>
<evidence type="ECO:0000313" key="2">
    <source>
        <dbReference type="EMBL" id="KAK3577615.1"/>
    </source>
</evidence>
<organism evidence="2 3">
    <name type="scientific">Potamilus streckersoni</name>
    <dbReference type="NCBI Taxonomy" id="2493646"/>
    <lineage>
        <taxon>Eukaryota</taxon>
        <taxon>Metazoa</taxon>
        <taxon>Spiralia</taxon>
        <taxon>Lophotrochozoa</taxon>
        <taxon>Mollusca</taxon>
        <taxon>Bivalvia</taxon>
        <taxon>Autobranchia</taxon>
        <taxon>Heteroconchia</taxon>
        <taxon>Palaeoheterodonta</taxon>
        <taxon>Unionida</taxon>
        <taxon>Unionoidea</taxon>
        <taxon>Unionidae</taxon>
        <taxon>Ambleminae</taxon>
        <taxon>Lampsilini</taxon>
        <taxon>Potamilus</taxon>
    </lineage>
</organism>
<feature type="compositionally biased region" description="Basic and acidic residues" evidence="1">
    <location>
        <begin position="29"/>
        <end position="39"/>
    </location>
</feature>
<feature type="region of interest" description="Disordered" evidence="1">
    <location>
        <begin position="1"/>
        <end position="89"/>
    </location>
</feature>
<proteinExistence type="predicted"/>
<evidence type="ECO:0000256" key="1">
    <source>
        <dbReference type="SAM" id="MobiDB-lite"/>
    </source>
</evidence>
<dbReference type="Proteomes" id="UP001195483">
    <property type="component" value="Unassembled WGS sequence"/>
</dbReference>
<sequence length="125" mass="13965">MNVKSALCTHSTSQGVSGKETRPGSASDPNEKASERSLISKEINNVPTRVLDEIEGIGQSEEPHNKGHEEDKQLPQYKKNASGKENNETIIIKPTRKKVQMVLVDMLLLPVKIRTPQDKRRVSHQ</sequence>
<protein>
    <submittedName>
        <fullName evidence="2">Uncharacterized protein</fullName>
    </submittedName>
</protein>
<dbReference type="AlphaFoldDB" id="A0AAE0RQT1"/>
<reference evidence="2" key="3">
    <citation type="submission" date="2023-05" db="EMBL/GenBank/DDBJ databases">
        <authorList>
            <person name="Smith C.H."/>
        </authorList>
    </citation>
    <scope>NUCLEOTIDE SEQUENCE</scope>
    <source>
        <strain evidence="2">CHS0354</strain>
        <tissue evidence="2">Mantle</tissue>
    </source>
</reference>
<evidence type="ECO:0000313" key="3">
    <source>
        <dbReference type="Proteomes" id="UP001195483"/>
    </source>
</evidence>
<feature type="compositionally biased region" description="Basic and acidic residues" evidence="1">
    <location>
        <begin position="61"/>
        <end position="73"/>
    </location>
</feature>
<keyword evidence="3" id="KW-1185">Reference proteome</keyword>
<name>A0AAE0RQT1_9BIVA</name>
<reference evidence="2" key="1">
    <citation type="journal article" date="2021" name="Genome Biol. Evol.">
        <title>A High-Quality Reference Genome for a Parasitic Bivalve with Doubly Uniparental Inheritance (Bivalvia: Unionida).</title>
        <authorList>
            <person name="Smith C.H."/>
        </authorList>
    </citation>
    <scope>NUCLEOTIDE SEQUENCE</scope>
    <source>
        <strain evidence="2">CHS0354</strain>
    </source>
</reference>